<dbReference type="CDD" id="cd12797">
    <property type="entry name" value="M23_peptidase"/>
    <property type="match status" value="1"/>
</dbReference>
<dbReference type="InterPro" id="IPR036779">
    <property type="entry name" value="LysM_dom_sf"/>
</dbReference>
<organism evidence="4 5">
    <name type="scientific">Chelatococcus caeni</name>
    <dbReference type="NCBI Taxonomy" id="1348468"/>
    <lineage>
        <taxon>Bacteria</taxon>
        <taxon>Pseudomonadati</taxon>
        <taxon>Pseudomonadota</taxon>
        <taxon>Alphaproteobacteria</taxon>
        <taxon>Hyphomicrobiales</taxon>
        <taxon>Chelatococcaceae</taxon>
        <taxon>Chelatococcus</taxon>
    </lineage>
</organism>
<dbReference type="PANTHER" id="PTHR21666:SF263">
    <property type="entry name" value="MUREIN HYDROLASE ACTIVATOR NLPD"/>
    <property type="match status" value="1"/>
</dbReference>
<dbReference type="PANTHER" id="PTHR21666">
    <property type="entry name" value="PEPTIDASE-RELATED"/>
    <property type="match status" value="1"/>
</dbReference>
<dbReference type="Pfam" id="PF01551">
    <property type="entry name" value="Peptidase_M23"/>
    <property type="match status" value="1"/>
</dbReference>
<dbReference type="InterPro" id="IPR016047">
    <property type="entry name" value="M23ase_b-sheet_dom"/>
</dbReference>
<feature type="compositionally biased region" description="Basic and acidic residues" evidence="2">
    <location>
        <begin position="227"/>
        <end position="237"/>
    </location>
</feature>
<dbReference type="SUPFAM" id="SSF54106">
    <property type="entry name" value="LysM domain"/>
    <property type="match status" value="1"/>
</dbReference>
<dbReference type="CDD" id="cd00118">
    <property type="entry name" value="LysM"/>
    <property type="match status" value="1"/>
</dbReference>
<dbReference type="AlphaFoldDB" id="A0A840C251"/>
<feature type="region of interest" description="Disordered" evidence="2">
    <location>
        <begin position="197"/>
        <end position="265"/>
    </location>
</feature>
<accession>A0A840C251</accession>
<dbReference type="Pfam" id="PF01476">
    <property type="entry name" value="LysM"/>
    <property type="match status" value="1"/>
</dbReference>
<protein>
    <submittedName>
        <fullName evidence="4">Murein DD-endopeptidase MepM/ murein hydrolase activator NlpD</fullName>
    </submittedName>
</protein>
<dbReference type="Gene3D" id="3.10.350.10">
    <property type="entry name" value="LysM domain"/>
    <property type="match status" value="1"/>
</dbReference>
<dbReference type="Gene3D" id="2.70.70.10">
    <property type="entry name" value="Glucose Permease (Domain IIA)"/>
    <property type="match status" value="1"/>
</dbReference>
<dbReference type="InterPro" id="IPR011055">
    <property type="entry name" value="Dup_hybrid_motif"/>
</dbReference>
<dbReference type="SMART" id="SM00257">
    <property type="entry name" value="LysM"/>
    <property type="match status" value="1"/>
</dbReference>
<dbReference type="Proteomes" id="UP000577362">
    <property type="component" value="Unassembled WGS sequence"/>
</dbReference>
<dbReference type="InterPro" id="IPR018392">
    <property type="entry name" value="LysM"/>
</dbReference>
<dbReference type="EMBL" id="JACIEN010000001">
    <property type="protein sequence ID" value="MBB4016527.1"/>
    <property type="molecule type" value="Genomic_DNA"/>
</dbReference>
<keyword evidence="5" id="KW-1185">Reference proteome</keyword>
<keyword evidence="4" id="KW-0378">Hydrolase</keyword>
<dbReference type="PROSITE" id="PS51782">
    <property type="entry name" value="LYSM"/>
    <property type="match status" value="1"/>
</dbReference>
<dbReference type="InterPro" id="IPR050570">
    <property type="entry name" value="Cell_wall_metabolism_enzyme"/>
</dbReference>
<sequence length="396" mass="40189">MGQSVVNEQSWLLVRLAAVSLVAGVAAGCSSDVMRFTEDPFSNPFKDPGVTGSVQASPPAPVASQPLSSPGMASTYRPTQPVQQASYVPPSQPVRATGAPQAVTGSANGWTAQGGSAVYVGTGDTLASISGRYGVPTAAILAANGLTNASQITPGRQIVIPVYNPGAASVAAAPPPAAQPVRVASAGNTVPVAAPAAVPAPPRASRPTAPVKTAEPVAEKPVQVAKLEPKAEPKPQEVKTVPSPLPAAQAAKPEEKASEPTRTASLNPAEVAGGLEFRWPARGRVIAGFGGKGGNEGINIALPEGTPVKAAEGGTVAYAGSELKGYGNLILIRHDNGWVSAYAHNSELLVKRGESVRRGQTIAKSGQTGNVSSPQLHFELRRGSSPVDPMPHLAGL</sequence>
<reference evidence="4 5" key="1">
    <citation type="submission" date="2020-08" db="EMBL/GenBank/DDBJ databases">
        <title>Genomic Encyclopedia of Type Strains, Phase IV (KMG-IV): sequencing the most valuable type-strain genomes for metagenomic binning, comparative biology and taxonomic classification.</title>
        <authorList>
            <person name="Goeker M."/>
        </authorList>
    </citation>
    <scope>NUCLEOTIDE SEQUENCE [LARGE SCALE GENOMIC DNA]</scope>
    <source>
        <strain evidence="4 5">DSM 103737</strain>
    </source>
</reference>
<evidence type="ECO:0000256" key="1">
    <source>
        <dbReference type="ARBA" id="ARBA00038420"/>
    </source>
</evidence>
<evidence type="ECO:0000259" key="3">
    <source>
        <dbReference type="PROSITE" id="PS51782"/>
    </source>
</evidence>
<evidence type="ECO:0000313" key="4">
    <source>
        <dbReference type="EMBL" id="MBB4016527.1"/>
    </source>
</evidence>
<feature type="region of interest" description="Disordered" evidence="2">
    <location>
        <begin position="47"/>
        <end position="77"/>
    </location>
</feature>
<name>A0A840C251_9HYPH</name>
<comment type="similarity">
    <text evidence="1">Belongs to the E.coli NlpD/Haemophilus LppB family.</text>
</comment>
<feature type="compositionally biased region" description="Low complexity" evidence="2">
    <location>
        <begin position="53"/>
        <end position="70"/>
    </location>
</feature>
<dbReference type="SUPFAM" id="SSF51261">
    <property type="entry name" value="Duplicated hybrid motif"/>
    <property type="match status" value="1"/>
</dbReference>
<gene>
    <name evidence="4" type="ORF">GGR16_001533</name>
</gene>
<proteinExistence type="inferred from homology"/>
<dbReference type="RefSeq" id="WP_026015091.1">
    <property type="nucleotide sequence ID" value="NZ_JACIEN010000001.1"/>
</dbReference>
<dbReference type="GO" id="GO:0004222">
    <property type="term" value="F:metalloendopeptidase activity"/>
    <property type="evidence" value="ECO:0007669"/>
    <property type="project" value="TreeGrafter"/>
</dbReference>
<evidence type="ECO:0000256" key="2">
    <source>
        <dbReference type="SAM" id="MobiDB-lite"/>
    </source>
</evidence>
<comment type="caution">
    <text evidence="4">The sequence shown here is derived from an EMBL/GenBank/DDBJ whole genome shotgun (WGS) entry which is preliminary data.</text>
</comment>
<feature type="domain" description="LysM" evidence="3">
    <location>
        <begin position="116"/>
        <end position="160"/>
    </location>
</feature>
<feature type="region of interest" description="Disordered" evidence="2">
    <location>
        <begin position="83"/>
        <end position="102"/>
    </location>
</feature>
<evidence type="ECO:0000313" key="5">
    <source>
        <dbReference type="Proteomes" id="UP000577362"/>
    </source>
</evidence>